<dbReference type="AlphaFoldDB" id="A0A7C1CVU9"/>
<dbReference type="Pfam" id="PF07892">
    <property type="entry name" value="DUF1667"/>
    <property type="match status" value="1"/>
</dbReference>
<gene>
    <name evidence="1" type="ORF">ENN47_06585</name>
</gene>
<sequence>MKRHITCVICPVGCKISVRKKDEKYEVTGNKCPRGQEYALNELVMPKRILTTNVRVLNGELPLASAKTTGPIDRALILEKMSLISRIAVEAPVKIGNVLIDDIDGEGTSLVATRPVGRIETSNQ</sequence>
<comment type="caution">
    <text evidence="1">The sequence shown here is derived from an EMBL/GenBank/DDBJ whole genome shotgun (WGS) entry which is preliminary data.</text>
</comment>
<dbReference type="InterPro" id="IPR012460">
    <property type="entry name" value="DUF1667"/>
</dbReference>
<evidence type="ECO:0000313" key="1">
    <source>
        <dbReference type="EMBL" id="HDP77836.1"/>
    </source>
</evidence>
<organism evidence="1">
    <name type="scientific">Mesotoga infera</name>
    <dbReference type="NCBI Taxonomy" id="1236046"/>
    <lineage>
        <taxon>Bacteria</taxon>
        <taxon>Thermotogati</taxon>
        <taxon>Thermotogota</taxon>
        <taxon>Thermotogae</taxon>
        <taxon>Kosmotogales</taxon>
        <taxon>Kosmotogaceae</taxon>
        <taxon>Mesotoga</taxon>
    </lineage>
</organism>
<reference evidence="1" key="1">
    <citation type="journal article" date="2020" name="mSystems">
        <title>Genome- and Community-Level Interaction Insights into Carbon Utilization and Element Cycling Functions of Hydrothermarchaeota in Hydrothermal Sediment.</title>
        <authorList>
            <person name="Zhou Z."/>
            <person name="Liu Y."/>
            <person name="Xu W."/>
            <person name="Pan J."/>
            <person name="Luo Z.H."/>
            <person name="Li M."/>
        </authorList>
    </citation>
    <scope>NUCLEOTIDE SEQUENCE [LARGE SCALE GENOMIC DNA]</scope>
    <source>
        <strain evidence="1">SpSt-1179</strain>
    </source>
</reference>
<protein>
    <submittedName>
        <fullName evidence="1">DUF1667 domain-containing protein</fullName>
    </submittedName>
</protein>
<dbReference type="PANTHER" id="PTHR39450">
    <property type="entry name" value="MOLYBDOPTERIN OXIDOREDUCTASE, 4FE-4S CLUSTER-BINDING SUBUNIT"/>
    <property type="match status" value="1"/>
</dbReference>
<dbReference type="PANTHER" id="PTHR39450:SF1">
    <property type="entry name" value="DUF1667 DOMAIN-CONTAINING PROTEIN"/>
    <property type="match status" value="1"/>
</dbReference>
<dbReference type="SUPFAM" id="SSF160148">
    <property type="entry name" value="CPE0013-like"/>
    <property type="match status" value="1"/>
</dbReference>
<name>A0A7C1CVU9_9BACT</name>
<dbReference type="InterPro" id="IPR036593">
    <property type="entry name" value="CPE0013-like_sf"/>
</dbReference>
<proteinExistence type="predicted"/>
<dbReference type="EMBL" id="DSBT01000178">
    <property type="protein sequence ID" value="HDP77836.1"/>
    <property type="molecule type" value="Genomic_DNA"/>
</dbReference>
<dbReference type="Gene3D" id="3.10.530.10">
    <property type="entry name" value="CPE0013-like"/>
    <property type="match status" value="1"/>
</dbReference>
<accession>A0A7C1CVU9</accession>
<dbReference type="Proteomes" id="UP000886198">
    <property type="component" value="Unassembled WGS sequence"/>
</dbReference>